<dbReference type="GO" id="GO:0005886">
    <property type="term" value="C:plasma membrane"/>
    <property type="evidence" value="ECO:0007669"/>
    <property type="project" value="UniProtKB-SubCell"/>
</dbReference>
<evidence type="ECO:0000313" key="10">
    <source>
        <dbReference type="Proteomes" id="UP000276770"/>
    </source>
</evidence>
<gene>
    <name evidence="9" type="ORF">D9X91_21770</name>
</gene>
<name>A0A3L7JLU0_9BACI</name>
<organism evidence="9 10">
    <name type="scientific">Falsibacillus albus</name>
    <dbReference type="NCBI Taxonomy" id="2478915"/>
    <lineage>
        <taxon>Bacteria</taxon>
        <taxon>Bacillati</taxon>
        <taxon>Bacillota</taxon>
        <taxon>Bacilli</taxon>
        <taxon>Bacillales</taxon>
        <taxon>Bacillaceae</taxon>
        <taxon>Falsibacillus</taxon>
    </lineage>
</organism>
<feature type="transmembrane region" description="Helical" evidence="8">
    <location>
        <begin position="95"/>
        <end position="114"/>
    </location>
</feature>
<comment type="subcellular location">
    <subcellularLocation>
        <location evidence="1 8">Cell membrane</location>
        <topology evidence="1 8">Multi-pass membrane protein</topology>
    </subcellularLocation>
</comment>
<evidence type="ECO:0000256" key="1">
    <source>
        <dbReference type="ARBA" id="ARBA00004651"/>
    </source>
</evidence>
<dbReference type="PANTHER" id="PTHR30269:SF0">
    <property type="entry name" value="MEMBRANE TRANSPORTER PROTEIN YFCA-RELATED"/>
    <property type="match status" value="1"/>
</dbReference>
<reference evidence="9 10" key="1">
    <citation type="submission" date="2018-10" db="EMBL/GenBank/DDBJ databases">
        <title>Falsibacillus sp. genome draft.</title>
        <authorList>
            <person name="Shi S."/>
        </authorList>
    </citation>
    <scope>NUCLEOTIDE SEQUENCE [LARGE SCALE GENOMIC DNA]</scope>
    <source>
        <strain evidence="9 10">GY 10110</strain>
    </source>
</reference>
<evidence type="ECO:0000256" key="4">
    <source>
        <dbReference type="ARBA" id="ARBA00022475"/>
    </source>
</evidence>
<evidence type="ECO:0000256" key="6">
    <source>
        <dbReference type="ARBA" id="ARBA00022989"/>
    </source>
</evidence>
<keyword evidence="5 8" id="KW-0812">Transmembrane</keyword>
<comment type="caution">
    <text evidence="9">The sequence shown here is derived from an EMBL/GenBank/DDBJ whole genome shotgun (WGS) entry which is preliminary data.</text>
</comment>
<evidence type="ECO:0000256" key="8">
    <source>
        <dbReference type="RuleBase" id="RU363041"/>
    </source>
</evidence>
<accession>A0A3L7JLU0</accession>
<comment type="similarity">
    <text evidence="2 8">Belongs to the 4-toluene sulfonate uptake permease (TSUP) (TC 2.A.102) family.</text>
</comment>
<dbReference type="EMBL" id="RCVZ01000029">
    <property type="protein sequence ID" value="RLQ90611.1"/>
    <property type="molecule type" value="Genomic_DNA"/>
</dbReference>
<dbReference type="InterPro" id="IPR002781">
    <property type="entry name" value="TM_pro_TauE-like"/>
</dbReference>
<protein>
    <recommendedName>
        <fullName evidence="8">Probable membrane transporter protein</fullName>
    </recommendedName>
</protein>
<keyword evidence="10" id="KW-1185">Reference proteome</keyword>
<evidence type="ECO:0000256" key="7">
    <source>
        <dbReference type="ARBA" id="ARBA00023136"/>
    </source>
</evidence>
<evidence type="ECO:0000256" key="2">
    <source>
        <dbReference type="ARBA" id="ARBA00009142"/>
    </source>
</evidence>
<keyword evidence="7 8" id="KW-0472">Membrane</keyword>
<dbReference type="RefSeq" id="WP_121682762.1">
    <property type="nucleotide sequence ID" value="NZ_RCVZ01000029.1"/>
</dbReference>
<feature type="transmembrane region" description="Helical" evidence="8">
    <location>
        <begin position="70"/>
        <end position="89"/>
    </location>
</feature>
<proteinExistence type="inferred from homology"/>
<evidence type="ECO:0000256" key="5">
    <source>
        <dbReference type="ARBA" id="ARBA00022692"/>
    </source>
</evidence>
<dbReference type="Proteomes" id="UP000276770">
    <property type="component" value="Unassembled WGS sequence"/>
</dbReference>
<dbReference type="InterPro" id="IPR052017">
    <property type="entry name" value="TSUP"/>
</dbReference>
<feature type="transmembrane region" description="Helical" evidence="8">
    <location>
        <begin position="165"/>
        <end position="188"/>
    </location>
</feature>
<feature type="transmembrane region" description="Helical" evidence="8">
    <location>
        <begin position="135"/>
        <end position="159"/>
    </location>
</feature>
<keyword evidence="3" id="KW-0813">Transport</keyword>
<evidence type="ECO:0000256" key="3">
    <source>
        <dbReference type="ARBA" id="ARBA00022448"/>
    </source>
</evidence>
<sequence length="246" mass="26480">MTFLLVICIGFSATFVGTLAGSGGLIGMPLLLLIGVPVHSAIASAKFSNIISSFSSFYYLLKEKEITMKLALSITPFAVAGGIAGGVLTNSISETHMKIIAVCLLSFALILNLFKKSTTKQGSAKDKITKRMFPYLFSISAYDGMFGPGQATLLMIIYLRNGFSYLKAVGLSRFQTFVSCLGAFFMYLGAGNFDWKIGVCQAAGSFIGAMVSVRLAKRLSLKQVKYLLNAITLLLILQLGYEALHS</sequence>
<dbReference type="AlphaFoldDB" id="A0A3L7JLU0"/>
<dbReference type="PANTHER" id="PTHR30269">
    <property type="entry name" value="TRANSMEMBRANE PROTEIN YFCA"/>
    <property type="match status" value="1"/>
</dbReference>
<dbReference type="OrthoDB" id="554695at2"/>
<dbReference type="Pfam" id="PF01925">
    <property type="entry name" value="TauE"/>
    <property type="match status" value="1"/>
</dbReference>
<feature type="transmembrane region" description="Helical" evidence="8">
    <location>
        <begin position="224"/>
        <end position="241"/>
    </location>
</feature>
<evidence type="ECO:0000313" key="9">
    <source>
        <dbReference type="EMBL" id="RLQ90611.1"/>
    </source>
</evidence>
<keyword evidence="6 8" id="KW-1133">Transmembrane helix</keyword>
<keyword evidence="4 8" id="KW-1003">Cell membrane</keyword>